<keyword evidence="2" id="KW-1133">Transmembrane helix</keyword>
<feature type="compositionally biased region" description="Low complexity" evidence="1">
    <location>
        <begin position="1050"/>
        <end position="1065"/>
    </location>
</feature>
<evidence type="ECO:0000313" key="4">
    <source>
        <dbReference type="Proteomes" id="UP000472372"/>
    </source>
</evidence>
<feature type="transmembrane region" description="Helical" evidence="2">
    <location>
        <begin position="877"/>
        <end position="904"/>
    </location>
</feature>
<feature type="transmembrane region" description="Helical" evidence="2">
    <location>
        <begin position="837"/>
        <end position="857"/>
    </location>
</feature>
<dbReference type="EMBL" id="HG992979">
    <property type="protein sequence ID" value="CAE7026530.1"/>
    <property type="molecule type" value="Genomic_DNA"/>
</dbReference>
<gene>
    <name evidence="3" type="ORF">PTTW11_04088</name>
</gene>
<feature type="compositionally biased region" description="Polar residues" evidence="1">
    <location>
        <begin position="1195"/>
        <end position="1213"/>
    </location>
</feature>
<evidence type="ECO:0008006" key="5">
    <source>
        <dbReference type="Google" id="ProtNLM"/>
    </source>
</evidence>
<accession>A0A6S6VY74</accession>
<organism evidence="3 4">
    <name type="scientific">Pyrenophora teres f. teres</name>
    <dbReference type="NCBI Taxonomy" id="97479"/>
    <lineage>
        <taxon>Eukaryota</taxon>
        <taxon>Fungi</taxon>
        <taxon>Dikarya</taxon>
        <taxon>Ascomycota</taxon>
        <taxon>Pezizomycotina</taxon>
        <taxon>Dothideomycetes</taxon>
        <taxon>Pleosporomycetidae</taxon>
        <taxon>Pleosporales</taxon>
        <taxon>Pleosporineae</taxon>
        <taxon>Pleosporaceae</taxon>
        <taxon>Pyrenophora</taxon>
    </lineage>
</organism>
<keyword evidence="2" id="KW-0472">Membrane</keyword>
<feature type="compositionally biased region" description="Basic and acidic residues" evidence="1">
    <location>
        <begin position="1303"/>
        <end position="1315"/>
    </location>
</feature>
<feature type="region of interest" description="Disordered" evidence="1">
    <location>
        <begin position="1191"/>
        <end position="1241"/>
    </location>
</feature>
<evidence type="ECO:0000256" key="2">
    <source>
        <dbReference type="SAM" id="Phobius"/>
    </source>
</evidence>
<feature type="transmembrane region" description="Helical" evidence="2">
    <location>
        <begin position="702"/>
        <end position="735"/>
    </location>
</feature>
<dbReference type="Proteomes" id="UP000472372">
    <property type="component" value="Chromosome 3"/>
</dbReference>
<name>A0A6S6VY74_9PLEO</name>
<evidence type="ECO:0000256" key="1">
    <source>
        <dbReference type="SAM" id="MobiDB-lite"/>
    </source>
</evidence>
<sequence>MLVLDPGRPVWYLLASCAALFFLFSSCEFWTEQIFSTTEQYPNGLNAIFSTRTIDALNNDPRLSSALLSLTEAIALSSTTLGQRFRSDGLKNFGTNLADGINHVRSEQRTELKKRSFFDEVGNFFGGLAGGGVSGARGGPSVAGLNSTGVLGDLLAGLGDSIGLDFTGGLSGILGSLDQPALFLGIGLGVGATTSLNLTDNQEAIDIAAKIAAANNASATGLNLIAQQLGSGLTSAITPSLNSNTNFSFSPAAYALASGIGNATAKGLGLSTQQYLPSNVSSIEAIAGNIGLGVTGPIISNIDFQALVKNAGGSMFMQQLPQIAAAAGMGLGEGARDGLGLTSTSAGIQKRQAAGDASSATNLSEAVGVFAKGLSRSFVEGSNFSILATGTSFTDMMDLKAMLQPLSAGAGAGLGAGVAIGLGFKDANSGPIFGINMTEDNEQTAMAAESFTQNLLANFLANSTALQQAQKLITDSPSSVFQNVDPAKAAEGFARGTIEGFLSALASVGGINNLINGTIPANAIYNVPVLKPTRFDDSVNGSAVGFARGLTGKGTILLAQIARNLTQGSQTATDSGPEQERSTGDVAAEVSVGTGDLLSARQLDGKKTNRFAISAAIAELAAQKAIDTLTCSGVGGLASAALGVMSAIKADPSILDMVTSDESVPLDGAVLRALPQGQIKLFNAGNNFEVMIRDASVKVNGLGLVSFAVVTALHIVFAAIAFLLLLPLYLSWGAAWRFSVIAGYPIDEAKNLKWRFWFLISFAIFGIIAIILGIVGIGNSNHFKDAHSIIGLITFIFLFPTVGFTIVRLRTDLPHPSPSSFSGYKGPLALSKSPQRIYLVSGIMTQLLLTLGQLAVLQGFSTLRSVSLCVIDAFFDSIAATTVVSIILMVQISATAIVGFRAWLEQHIAKREAAGQKRSSFSGLSKHKRSDTMATFGFDRKEPPPALDLTASRPRLPTWEANALKGEEQIGISTPFNILKDGSIHERNSRSSPFISAEEQQHYHERGIYTPKTGGYISANAGANGLTPPVPSIPFAPKSADLPSRSIPKTPSLTSSATATPHALTFNPTPTPRTAGLTMSNPDDDIFTEPAPYAENRPSSDIFESARSPLLPRGPLTPMPKGPKTTDVHTSDLWPPPVPTIAIEPSRTTRIQEPRTVASSLGWTTPTSSSIATRSIRASFVFPPPNPAPLALNPKATTSNTSGPKTTNVSTSDLFPPPLPELGQMHPGNKVSSSSSSSSSFGGANYVFPKQTNVTTADLWPPPNPAYERIAAAQREQLQSQIEARGSASEVESSAGVHRKKGSKDSAKRDRESRVMDGNVPVRDSFMGFDNGR</sequence>
<feature type="transmembrane region" description="Helical" evidence="2">
    <location>
        <begin position="756"/>
        <end position="777"/>
    </location>
</feature>
<feature type="transmembrane region" description="Helical" evidence="2">
    <location>
        <begin position="789"/>
        <end position="807"/>
    </location>
</feature>
<proteinExistence type="predicted"/>
<keyword evidence="2" id="KW-0812">Transmembrane</keyword>
<protein>
    <recommendedName>
        <fullName evidence="5">Cytochrome b561 domain-containing protein</fullName>
    </recommendedName>
</protein>
<reference evidence="3" key="1">
    <citation type="submission" date="2021-02" db="EMBL/GenBank/DDBJ databases">
        <authorList>
            <person name="Syme A R."/>
            <person name="Syme A R."/>
            <person name="Moolhuijzen P."/>
        </authorList>
    </citation>
    <scope>NUCLEOTIDE SEQUENCE</scope>
    <source>
        <strain evidence="3">W1-1</strain>
    </source>
</reference>
<feature type="region of interest" description="Disordered" evidence="1">
    <location>
        <begin position="1275"/>
        <end position="1333"/>
    </location>
</feature>
<feature type="region of interest" description="Disordered" evidence="1">
    <location>
        <begin position="1039"/>
        <end position="1142"/>
    </location>
</feature>
<evidence type="ECO:0000313" key="3">
    <source>
        <dbReference type="EMBL" id="CAE7026530.1"/>
    </source>
</evidence>